<keyword evidence="4" id="KW-0521">NADP</keyword>
<evidence type="ECO:0000256" key="4">
    <source>
        <dbReference type="RuleBase" id="RU363097"/>
    </source>
</evidence>
<dbReference type="AlphaFoldDB" id="A0A822XK48"/>
<dbReference type="GO" id="GO:0102965">
    <property type="term" value="F:alcohol-forming long-chain fatty acyl-CoA reductase activity"/>
    <property type="evidence" value="ECO:0007669"/>
    <property type="project" value="UniProtKB-EC"/>
</dbReference>
<evidence type="ECO:0000259" key="5">
    <source>
        <dbReference type="Pfam" id="PF03015"/>
    </source>
</evidence>
<keyword evidence="4" id="KW-0560">Oxidoreductase</keyword>
<dbReference type="Pfam" id="PF03015">
    <property type="entry name" value="Sterile"/>
    <property type="match status" value="1"/>
</dbReference>
<dbReference type="EC" id="1.2.1.84" evidence="4"/>
<dbReference type="GO" id="GO:0006629">
    <property type="term" value="P:lipid metabolic process"/>
    <property type="evidence" value="ECO:0007669"/>
    <property type="project" value="UniProtKB-KW"/>
</dbReference>
<dbReference type="CDD" id="cd09071">
    <property type="entry name" value="FAR_C"/>
    <property type="match status" value="1"/>
</dbReference>
<dbReference type="InterPro" id="IPR013120">
    <property type="entry name" value="FAR_NAD-bd"/>
</dbReference>
<comment type="function">
    <text evidence="4">Catalyzes the reduction of fatty acyl-CoA to fatty alcohols.</text>
</comment>
<name>A0A822XK48_NELNU</name>
<dbReference type="PANTHER" id="PTHR11011">
    <property type="entry name" value="MALE STERILITY PROTEIN 2-RELATED"/>
    <property type="match status" value="1"/>
</dbReference>
<keyword evidence="3 4" id="KW-0443">Lipid metabolism</keyword>
<reference evidence="7 8" key="1">
    <citation type="journal article" date="2020" name="Mol. Biol. Evol.">
        <title>Distinct Expression and Methylation Patterns for Genes with Different Fates following a Single Whole-Genome Duplication in Flowering Plants.</title>
        <authorList>
            <person name="Shi T."/>
            <person name="Rahmani R.S."/>
            <person name="Gugger P.F."/>
            <person name="Wang M."/>
            <person name="Li H."/>
            <person name="Zhang Y."/>
            <person name="Li Z."/>
            <person name="Wang Q."/>
            <person name="Van de Peer Y."/>
            <person name="Marchal K."/>
            <person name="Chen J."/>
        </authorList>
    </citation>
    <scope>NUCLEOTIDE SEQUENCE [LARGE SCALE GENOMIC DNA]</scope>
    <source>
        <tissue evidence="7">Leaf</tissue>
    </source>
</reference>
<dbReference type="Proteomes" id="UP000607653">
    <property type="component" value="Unassembled WGS sequence"/>
</dbReference>
<evidence type="ECO:0000256" key="1">
    <source>
        <dbReference type="ARBA" id="ARBA00005928"/>
    </source>
</evidence>
<dbReference type="GO" id="GO:0080019">
    <property type="term" value="F:alcohol-forming very long-chain fatty acyl-CoA reductase activity"/>
    <property type="evidence" value="ECO:0007669"/>
    <property type="project" value="InterPro"/>
</dbReference>
<organism evidence="7 8">
    <name type="scientific">Nelumbo nucifera</name>
    <name type="common">Sacred lotus</name>
    <dbReference type="NCBI Taxonomy" id="4432"/>
    <lineage>
        <taxon>Eukaryota</taxon>
        <taxon>Viridiplantae</taxon>
        <taxon>Streptophyta</taxon>
        <taxon>Embryophyta</taxon>
        <taxon>Tracheophyta</taxon>
        <taxon>Spermatophyta</taxon>
        <taxon>Magnoliopsida</taxon>
        <taxon>Proteales</taxon>
        <taxon>Nelumbonaceae</taxon>
        <taxon>Nelumbo</taxon>
    </lineage>
</organism>
<dbReference type="InterPro" id="IPR033640">
    <property type="entry name" value="FAR_C"/>
</dbReference>
<accession>A0A822XK48</accession>
<comment type="catalytic activity">
    <reaction evidence="4">
        <text>a long-chain fatty acyl-CoA + 2 NADPH + 2 H(+) = a long-chain primary fatty alcohol + 2 NADP(+) + CoA</text>
        <dbReference type="Rhea" id="RHEA:52716"/>
        <dbReference type="ChEBI" id="CHEBI:15378"/>
        <dbReference type="ChEBI" id="CHEBI:57287"/>
        <dbReference type="ChEBI" id="CHEBI:57783"/>
        <dbReference type="ChEBI" id="CHEBI:58349"/>
        <dbReference type="ChEBI" id="CHEBI:77396"/>
        <dbReference type="ChEBI" id="CHEBI:83139"/>
        <dbReference type="EC" id="1.2.1.84"/>
    </reaction>
</comment>
<dbReference type="Gene3D" id="3.40.50.720">
    <property type="entry name" value="NAD(P)-binding Rossmann-like Domain"/>
    <property type="match status" value="1"/>
</dbReference>
<evidence type="ECO:0000259" key="6">
    <source>
        <dbReference type="Pfam" id="PF07993"/>
    </source>
</evidence>
<comment type="similarity">
    <text evidence="1 4">Belongs to the fatty acyl-CoA reductase family.</text>
</comment>
<keyword evidence="8" id="KW-1185">Reference proteome</keyword>
<proteinExistence type="inferred from homology"/>
<gene>
    <name evidence="7" type="ORF">HUJ06_020789</name>
</gene>
<protein>
    <recommendedName>
        <fullName evidence="4">Fatty acyl-CoA reductase</fullName>
        <ecNumber evidence="4">1.2.1.84</ecNumber>
    </recommendedName>
</protein>
<dbReference type="Pfam" id="PF07993">
    <property type="entry name" value="NAD_binding_4"/>
    <property type="match status" value="1"/>
</dbReference>
<feature type="domain" description="Thioester reductase (TE)" evidence="6">
    <location>
        <begin position="1"/>
        <end position="83"/>
    </location>
</feature>
<feature type="domain" description="Fatty acyl-CoA reductase C-terminal" evidence="5">
    <location>
        <begin position="179"/>
        <end position="254"/>
    </location>
</feature>
<evidence type="ECO:0000256" key="3">
    <source>
        <dbReference type="ARBA" id="ARBA00023098"/>
    </source>
</evidence>
<keyword evidence="2 4" id="KW-0444">Lipid biosynthesis</keyword>
<sequence>MGEMLLGQMRENVPLVIMRPTIVTSTYREPFPGWIEGFRTVDAMVTAYAKAKLTFWACGLEMIIDLVYARFHRFPGDMVVNSMVAAMVAHANQPKQFIYQVGSSRSNPIKGSRLHEYVHRCFSINNPFIDKKGNPIKIRKYAVLTSKHALQRYMATRYMLPLKVRSQNHINHHLSLLSQDLNRKIKYLMFLMKLYQPFLFFKGIFDDTNLEKLRMATFKNAAEANTFCFDPKCIEWENYLMNIHIPGSLKYAIKS</sequence>
<dbReference type="EMBL" id="DUZY01000001">
    <property type="protein sequence ID" value="DAD19326.1"/>
    <property type="molecule type" value="Genomic_DNA"/>
</dbReference>
<evidence type="ECO:0000313" key="8">
    <source>
        <dbReference type="Proteomes" id="UP000607653"/>
    </source>
</evidence>
<evidence type="ECO:0000313" key="7">
    <source>
        <dbReference type="EMBL" id="DAD19326.1"/>
    </source>
</evidence>
<comment type="caution">
    <text evidence="7">The sequence shown here is derived from an EMBL/GenBank/DDBJ whole genome shotgun (WGS) entry which is preliminary data.</text>
</comment>
<dbReference type="PANTHER" id="PTHR11011:SF99">
    <property type="entry name" value="FATTY ACYL-COA REDUCTASE 3"/>
    <property type="match status" value="1"/>
</dbReference>
<evidence type="ECO:0000256" key="2">
    <source>
        <dbReference type="ARBA" id="ARBA00022516"/>
    </source>
</evidence>
<dbReference type="InterPro" id="IPR026055">
    <property type="entry name" value="FAR"/>
</dbReference>